<feature type="transmembrane region" description="Helical" evidence="1">
    <location>
        <begin position="138"/>
        <end position="160"/>
    </location>
</feature>
<keyword evidence="1" id="KW-0812">Transmembrane</keyword>
<keyword evidence="1" id="KW-1133">Transmembrane helix</keyword>
<name>A0A409Y1B9_9AGAR</name>
<protein>
    <submittedName>
        <fullName evidence="2">Uncharacterized protein</fullName>
    </submittedName>
</protein>
<sequence length="170" mass="19177">MNPSPGDLNAFTIAAYMRVTSLAIAAYDYLETQPTAWRFYREHWESKRLTISVLLFSLLRSLSIVTLTISNIGFFYSHFTQATCSRFYLFPPAFKASVGGNALPKNTAGWGCPYYCYGFESHERSCRAVNQVKVLGAYLFYAIAMIYDTITTSVSVLYLVKFKLSTTNSV</sequence>
<evidence type="ECO:0000313" key="2">
    <source>
        <dbReference type="EMBL" id="PPQ96816.1"/>
    </source>
</evidence>
<comment type="caution">
    <text evidence="2">The sequence shown here is derived from an EMBL/GenBank/DDBJ whole genome shotgun (WGS) entry which is preliminary data.</text>
</comment>
<keyword evidence="3" id="KW-1185">Reference proteome</keyword>
<dbReference type="InParanoid" id="A0A409Y1B9"/>
<organism evidence="2 3">
    <name type="scientific">Gymnopilus dilepis</name>
    <dbReference type="NCBI Taxonomy" id="231916"/>
    <lineage>
        <taxon>Eukaryota</taxon>
        <taxon>Fungi</taxon>
        <taxon>Dikarya</taxon>
        <taxon>Basidiomycota</taxon>
        <taxon>Agaricomycotina</taxon>
        <taxon>Agaricomycetes</taxon>
        <taxon>Agaricomycetidae</taxon>
        <taxon>Agaricales</taxon>
        <taxon>Agaricineae</taxon>
        <taxon>Hymenogastraceae</taxon>
        <taxon>Gymnopilus</taxon>
    </lineage>
</organism>
<feature type="transmembrane region" description="Helical" evidence="1">
    <location>
        <begin position="12"/>
        <end position="30"/>
    </location>
</feature>
<keyword evidence="1" id="KW-0472">Membrane</keyword>
<dbReference type="Proteomes" id="UP000284706">
    <property type="component" value="Unassembled WGS sequence"/>
</dbReference>
<proteinExistence type="predicted"/>
<accession>A0A409Y1B9</accession>
<dbReference type="EMBL" id="NHYE01001321">
    <property type="protein sequence ID" value="PPQ96816.1"/>
    <property type="molecule type" value="Genomic_DNA"/>
</dbReference>
<evidence type="ECO:0000313" key="3">
    <source>
        <dbReference type="Proteomes" id="UP000284706"/>
    </source>
</evidence>
<feature type="transmembrane region" description="Helical" evidence="1">
    <location>
        <begin position="51"/>
        <end position="76"/>
    </location>
</feature>
<dbReference type="OrthoDB" id="3346251at2759"/>
<dbReference type="AlphaFoldDB" id="A0A409Y1B9"/>
<reference evidence="2 3" key="1">
    <citation type="journal article" date="2018" name="Evol. Lett.">
        <title>Horizontal gene cluster transfer increased hallucinogenic mushroom diversity.</title>
        <authorList>
            <person name="Reynolds H.T."/>
            <person name="Vijayakumar V."/>
            <person name="Gluck-Thaler E."/>
            <person name="Korotkin H.B."/>
            <person name="Matheny P.B."/>
            <person name="Slot J.C."/>
        </authorList>
    </citation>
    <scope>NUCLEOTIDE SEQUENCE [LARGE SCALE GENOMIC DNA]</scope>
    <source>
        <strain evidence="2 3">SRW20</strain>
    </source>
</reference>
<evidence type="ECO:0000256" key="1">
    <source>
        <dbReference type="SAM" id="Phobius"/>
    </source>
</evidence>
<gene>
    <name evidence="2" type="ORF">CVT26_006217</name>
</gene>